<sequence length="633" mass="73789">MKKFISSIILVVAVIYFTSGQFTMLYNANVNVSFEQQMQLLSKQLHEYRYKESQPFKFFPFQYRQDKGLYSSYVQLNVMDENNSYINHLLRTKVKIDDNSFFVTSLVLLNLIECNNLGTYEFNQDELEESIDALLEFKDKNAEEGLPQIGFYQQAQKNGRWSQLPTNLIQVSDLTKLFPQFVNDFLNYIGLTVINFLPKLSKILLLPSDSDDSAINLILGMSLMNSPNVRQSIKDKWSSKNYKVKEYFEILKKYSYQPFDKSNSSNSQIDPRNYFAFHSYFEQLKQRNTTQFGLFNTWLINLEEQVEGIVQMPFNVNILDLTVINNIIYSLNNIFINYNQTEIEQIFDDKLQMLYLNSTNFLASQIESGVLNTHIDISNPYYPSQYVFYMLASKNAQLLNSNLEKLNGIAKEVAQTYNKVLKTNATQFILNSAKFNSERELYWQDFLGNYANKTYDEDNTFTTISALSTLVNIWTATQQDQNGNLRLQFDPQTPQNVIDTIDLGMKTVSKYGFFSKSNINAFYSVTLKTYTSQFYYPMNVHKYLNGTQFDPHFDTQDIVQNVAGVDGIIDKEEYEQMLKQKWYQHETQEKFTGFNVPRQQFAFWNSEALTISYGMSLLSKYNSIDRSNLTTPI</sequence>
<gene>
    <name evidence="1" type="ORF">TTHERM_00927110</name>
</gene>
<proteinExistence type="predicted"/>
<protein>
    <submittedName>
        <fullName evidence="1">Transmembrane protein, putative</fullName>
    </submittedName>
</protein>
<name>Q22DU9_TETTS</name>
<dbReference type="OrthoDB" id="10025474at2759"/>
<reference evidence="2" key="1">
    <citation type="journal article" date="2006" name="PLoS Biol.">
        <title>Macronuclear genome sequence of the ciliate Tetrahymena thermophila, a model eukaryote.</title>
        <authorList>
            <person name="Eisen J.A."/>
            <person name="Coyne R.S."/>
            <person name="Wu M."/>
            <person name="Wu D."/>
            <person name="Thiagarajan M."/>
            <person name="Wortman J.R."/>
            <person name="Badger J.H."/>
            <person name="Ren Q."/>
            <person name="Amedeo P."/>
            <person name="Jones K.M."/>
            <person name="Tallon L.J."/>
            <person name="Delcher A.L."/>
            <person name="Salzberg S.L."/>
            <person name="Silva J.C."/>
            <person name="Haas B.J."/>
            <person name="Majoros W.H."/>
            <person name="Farzad M."/>
            <person name="Carlton J.M."/>
            <person name="Smith R.K. Jr."/>
            <person name="Garg J."/>
            <person name="Pearlman R.E."/>
            <person name="Karrer K.M."/>
            <person name="Sun L."/>
            <person name="Manning G."/>
            <person name="Elde N.C."/>
            <person name="Turkewitz A.P."/>
            <person name="Asai D.J."/>
            <person name="Wilkes D.E."/>
            <person name="Wang Y."/>
            <person name="Cai H."/>
            <person name="Collins K."/>
            <person name="Stewart B.A."/>
            <person name="Lee S.R."/>
            <person name="Wilamowska K."/>
            <person name="Weinberg Z."/>
            <person name="Ruzzo W.L."/>
            <person name="Wloga D."/>
            <person name="Gaertig J."/>
            <person name="Frankel J."/>
            <person name="Tsao C.-C."/>
            <person name="Gorovsky M.A."/>
            <person name="Keeling P.J."/>
            <person name="Waller R.F."/>
            <person name="Patron N.J."/>
            <person name="Cherry J.M."/>
            <person name="Stover N.A."/>
            <person name="Krieger C.J."/>
            <person name="del Toro C."/>
            <person name="Ryder H.F."/>
            <person name="Williamson S.C."/>
            <person name="Barbeau R.A."/>
            <person name="Hamilton E.P."/>
            <person name="Orias E."/>
        </authorList>
    </citation>
    <scope>NUCLEOTIDE SEQUENCE [LARGE SCALE GENOMIC DNA]</scope>
    <source>
        <strain evidence="2">SB210</strain>
    </source>
</reference>
<dbReference type="eggNOG" id="ENOG502RYKP">
    <property type="taxonomic scope" value="Eukaryota"/>
</dbReference>
<dbReference type="RefSeq" id="XP_001031119.2">
    <property type="nucleotide sequence ID" value="XM_001031119.2"/>
</dbReference>
<dbReference type="HOGENOM" id="CLU_443802_0_0_1"/>
<keyword evidence="1" id="KW-0472">Membrane</keyword>
<keyword evidence="1" id="KW-0812">Transmembrane</keyword>
<dbReference type="Proteomes" id="UP000009168">
    <property type="component" value="Unassembled WGS sequence"/>
</dbReference>
<evidence type="ECO:0000313" key="2">
    <source>
        <dbReference type="Proteomes" id="UP000009168"/>
    </source>
</evidence>
<dbReference type="AlphaFoldDB" id="Q22DU9"/>
<dbReference type="InParanoid" id="Q22DU9"/>
<accession>Q22DU9</accession>
<keyword evidence="2" id="KW-1185">Reference proteome</keyword>
<evidence type="ECO:0000313" key="1">
    <source>
        <dbReference type="EMBL" id="EAR83456.2"/>
    </source>
</evidence>
<organism evidence="1 2">
    <name type="scientific">Tetrahymena thermophila (strain SB210)</name>
    <dbReference type="NCBI Taxonomy" id="312017"/>
    <lineage>
        <taxon>Eukaryota</taxon>
        <taxon>Sar</taxon>
        <taxon>Alveolata</taxon>
        <taxon>Ciliophora</taxon>
        <taxon>Intramacronucleata</taxon>
        <taxon>Oligohymenophorea</taxon>
        <taxon>Hymenostomatida</taxon>
        <taxon>Tetrahymenina</taxon>
        <taxon>Tetrahymenidae</taxon>
        <taxon>Tetrahymena</taxon>
    </lineage>
</organism>
<dbReference type="EMBL" id="GG662734">
    <property type="protein sequence ID" value="EAR83456.2"/>
    <property type="molecule type" value="Genomic_DNA"/>
</dbReference>
<dbReference type="GeneID" id="7842865"/>
<dbReference type="KEGG" id="tet:TTHERM_00927110"/>